<feature type="domain" description="Helicase ATP-binding" evidence="7">
    <location>
        <begin position="105"/>
        <end position="279"/>
    </location>
</feature>
<keyword evidence="4 9" id="KW-0347">Helicase</keyword>
<dbReference type="CDD" id="cd18787">
    <property type="entry name" value="SF2_C_DEAD"/>
    <property type="match status" value="1"/>
</dbReference>
<evidence type="ECO:0000259" key="8">
    <source>
        <dbReference type="PROSITE" id="PS51194"/>
    </source>
</evidence>
<dbReference type="Gene3D" id="3.40.50.300">
    <property type="entry name" value="P-loop containing nucleotide triphosphate hydrolases"/>
    <property type="match status" value="2"/>
</dbReference>
<dbReference type="GO" id="GO:0016787">
    <property type="term" value="F:hydrolase activity"/>
    <property type="evidence" value="ECO:0007669"/>
    <property type="project" value="UniProtKB-KW"/>
</dbReference>
<dbReference type="EMBL" id="KZ502537">
    <property type="protein sequence ID" value="PKU76716.1"/>
    <property type="molecule type" value="Genomic_DNA"/>
</dbReference>
<evidence type="ECO:0000256" key="6">
    <source>
        <dbReference type="SAM" id="MobiDB-lite"/>
    </source>
</evidence>
<dbReference type="InterPro" id="IPR044742">
    <property type="entry name" value="DEAD/DEAH_RhlB"/>
</dbReference>
<dbReference type="InterPro" id="IPR001650">
    <property type="entry name" value="Helicase_C-like"/>
</dbReference>
<dbReference type="GO" id="GO:0003676">
    <property type="term" value="F:nucleic acid binding"/>
    <property type="evidence" value="ECO:0007669"/>
    <property type="project" value="InterPro"/>
</dbReference>
<proteinExistence type="inferred from homology"/>
<accession>A0A2I0WM30</accession>
<feature type="compositionally biased region" description="Basic and acidic residues" evidence="6">
    <location>
        <begin position="614"/>
        <end position="623"/>
    </location>
</feature>
<feature type="compositionally biased region" description="Basic and acidic residues" evidence="6">
    <location>
        <begin position="447"/>
        <end position="461"/>
    </location>
</feature>
<keyword evidence="2" id="KW-0547">Nucleotide-binding</keyword>
<dbReference type="GO" id="GO:0005829">
    <property type="term" value="C:cytosol"/>
    <property type="evidence" value="ECO:0007669"/>
    <property type="project" value="TreeGrafter"/>
</dbReference>
<organism evidence="9 10">
    <name type="scientific">Dendrobium catenatum</name>
    <dbReference type="NCBI Taxonomy" id="906689"/>
    <lineage>
        <taxon>Eukaryota</taxon>
        <taxon>Viridiplantae</taxon>
        <taxon>Streptophyta</taxon>
        <taxon>Embryophyta</taxon>
        <taxon>Tracheophyta</taxon>
        <taxon>Spermatophyta</taxon>
        <taxon>Magnoliopsida</taxon>
        <taxon>Liliopsida</taxon>
        <taxon>Asparagales</taxon>
        <taxon>Orchidaceae</taxon>
        <taxon>Epidendroideae</taxon>
        <taxon>Malaxideae</taxon>
        <taxon>Dendrobiinae</taxon>
        <taxon>Dendrobium</taxon>
    </lineage>
</organism>
<dbReference type="Pfam" id="PF00270">
    <property type="entry name" value="DEAD"/>
    <property type="match status" value="1"/>
</dbReference>
<dbReference type="PANTHER" id="PTHR47959:SF23">
    <property type="entry name" value="HELICASE ATP-BINDING DOMAIN-CONTAINING PROTEIN"/>
    <property type="match status" value="1"/>
</dbReference>
<feature type="region of interest" description="Disordered" evidence="6">
    <location>
        <begin position="447"/>
        <end position="601"/>
    </location>
</feature>
<dbReference type="InterPro" id="IPR027417">
    <property type="entry name" value="P-loop_NTPase"/>
</dbReference>
<feature type="compositionally biased region" description="Polar residues" evidence="6">
    <location>
        <begin position="569"/>
        <end position="581"/>
    </location>
</feature>
<dbReference type="InterPro" id="IPR011545">
    <property type="entry name" value="DEAD/DEAH_box_helicase_dom"/>
</dbReference>
<evidence type="ECO:0000256" key="1">
    <source>
        <dbReference type="ARBA" id="ARBA00006517"/>
    </source>
</evidence>
<dbReference type="SMART" id="SM00487">
    <property type="entry name" value="DEXDc"/>
    <property type="match status" value="1"/>
</dbReference>
<dbReference type="STRING" id="906689.A0A2I0WM30"/>
<reference evidence="9 10" key="2">
    <citation type="journal article" date="2017" name="Nature">
        <title>The Apostasia genome and the evolution of orchids.</title>
        <authorList>
            <person name="Zhang G.Q."/>
            <person name="Liu K.W."/>
            <person name="Li Z."/>
            <person name="Lohaus R."/>
            <person name="Hsiao Y.Y."/>
            <person name="Niu S.C."/>
            <person name="Wang J.Y."/>
            <person name="Lin Y.C."/>
            <person name="Xu Q."/>
            <person name="Chen L.J."/>
            <person name="Yoshida K."/>
            <person name="Fujiwara S."/>
            <person name="Wang Z.W."/>
            <person name="Zhang Y.Q."/>
            <person name="Mitsuda N."/>
            <person name="Wang M."/>
            <person name="Liu G.H."/>
            <person name="Pecoraro L."/>
            <person name="Huang H.X."/>
            <person name="Xiao X.J."/>
            <person name="Lin M."/>
            <person name="Wu X.Y."/>
            <person name="Wu W.L."/>
            <person name="Chen Y.Y."/>
            <person name="Chang S.B."/>
            <person name="Sakamoto S."/>
            <person name="Ohme-Takagi M."/>
            <person name="Yagi M."/>
            <person name="Zeng S.J."/>
            <person name="Shen C.Y."/>
            <person name="Yeh C.M."/>
            <person name="Luo Y.B."/>
            <person name="Tsai W.C."/>
            <person name="Van de Peer Y."/>
            <person name="Liu Z.J."/>
        </authorList>
    </citation>
    <scope>NUCLEOTIDE SEQUENCE [LARGE SCALE GENOMIC DNA]</scope>
    <source>
        <tissue evidence="9">The whole plant</tissue>
    </source>
</reference>
<dbReference type="Pfam" id="PF00271">
    <property type="entry name" value="Helicase_C"/>
    <property type="match status" value="1"/>
</dbReference>
<keyword evidence="3" id="KW-0378">Hydrolase</keyword>
<feature type="compositionally biased region" description="Polar residues" evidence="6">
    <location>
        <begin position="518"/>
        <end position="539"/>
    </location>
</feature>
<dbReference type="AlphaFoldDB" id="A0A2I0WM30"/>
<comment type="similarity">
    <text evidence="1">Belongs to the DEAD box helicase family. DDX21/DDX50 subfamily.</text>
</comment>
<dbReference type="InterPro" id="IPR050079">
    <property type="entry name" value="DEAD_box_RNA_helicase"/>
</dbReference>
<dbReference type="CDD" id="cd00268">
    <property type="entry name" value="DEADc"/>
    <property type="match status" value="1"/>
</dbReference>
<feature type="compositionally biased region" description="Polar residues" evidence="6">
    <location>
        <begin position="484"/>
        <end position="508"/>
    </location>
</feature>
<reference evidence="9 10" key="1">
    <citation type="journal article" date="2016" name="Sci. Rep.">
        <title>The Dendrobium catenatum Lindl. genome sequence provides insights into polysaccharide synthase, floral development and adaptive evolution.</title>
        <authorList>
            <person name="Zhang G.Q."/>
            <person name="Xu Q."/>
            <person name="Bian C."/>
            <person name="Tsai W.C."/>
            <person name="Yeh C.M."/>
            <person name="Liu K.W."/>
            <person name="Yoshida K."/>
            <person name="Zhang L.S."/>
            <person name="Chang S.B."/>
            <person name="Chen F."/>
            <person name="Shi Y."/>
            <person name="Su Y.Y."/>
            <person name="Zhang Y.Q."/>
            <person name="Chen L.J."/>
            <person name="Yin Y."/>
            <person name="Lin M."/>
            <person name="Huang H."/>
            <person name="Deng H."/>
            <person name="Wang Z.W."/>
            <person name="Zhu S.L."/>
            <person name="Zhao X."/>
            <person name="Deng C."/>
            <person name="Niu S.C."/>
            <person name="Huang J."/>
            <person name="Wang M."/>
            <person name="Liu G.H."/>
            <person name="Yang H.J."/>
            <person name="Xiao X.J."/>
            <person name="Hsiao Y.Y."/>
            <person name="Wu W.L."/>
            <person name="Chen Y.Y."/>
            <person name="Mitsuda N."/>
            <person name="Ohme-Takagi M."/>
            <person name="Luo Y.B."/>
            <person name="Van de Peer Y."/>
            <person name="Liu Z.J."/>
        </authorList>
    </citation>
    <scope>NUCLEOTIDE SEQUENCE [LARGE SCALE GENOMIC DNA]</scope>
    <source>
        <tissue evidence="9">The whole plant</tissue>
    </source>
</reference>
<gene>
    <name evidence="9" type="ORF">MA16_Dca001322</name>
</gene>
<feature type="compositionally biased region" description="Polar residues" evidence="6">
    <location>
        <begin position="589"/>
        <end position="601"/>
    </location>
</feature>
<dbReference type="GO" id="GO:0003724">
    <property type="term" value="F:RNA helicase activity"/>
    <property type="evidence" value="ECO:0007669"/>
    <property type="project" value="TreeGrafter"/>
</dbReference>
<sequence>MATALFFFTPSSAVISFPPQNPNLNILLTRSSPLAIPVSANPNVIPRRWSAVPFLSAKALRTAVPTIPVEGELLDISKIGISEQIVTALSHRGITELFPIQRAVLEPAMEGRDMIGRAITGSGKTLAFGIPILDKIIRDQTQSWKKRVPSALVLAPTRELARQVQREFKISAPNLQSTCIYGGIPIMSQVRALGYGMDIVVGTPGRIIDLFERGALDLSEVKFVVLDEADQMLAVGFQEDVERILSYLPRKKQCMLFSATMPQWIHDLSRKYLRDPVIVDLVGDSDQKLAEGISLYSVSSTSPNKQNLLPTLISMYAQGGKSIIFTKTKRDAESLSRSMGVVIGSKALHGDMQQSQRDKTLAAFRDGRFRALVATDVAARGLDIPNVDLVIHFEIPNTPDIFLHRSGRTGRAGNKGTTVLMFTEGQRRTVRSIEQDLGCKFEELRGITGEGGKRSSDRYDDNSWLSEDGSDDNAQYGNYRRSPKPNNYRSSESNFRSQSYYSDNSRYGNNERFKKFNSYGNSQDYSRNQSPESDNSQYENHGRFRKLNSNGNSQNSFRNQSHDSVHAQYGNNGRFRSQGSPRKNKFSKPYQSVLDQNSTNRSSFSLDSLDHWNESNTDEKFDFPAESTRSKRTYGSRKHHQKKSETDNDNFDSLFDLF</sequence>
<dbReference type="OrthoDB" id="4255at2759"/>
<name>A0A2I0WM30_9ASPA</name>
<evidence type="ECO:0000259" key="7">
    <source>
        <dbReference type="PROSITE" id="PS51192"/>
    </source>
</evidence>
<evidence type="ECO:0000256" key="4">
    <source>
        <dbReference type="ARBA" id="ARBA00022806"/>
    </source>
</evidence>
<keyword evidence="10" id="KW-1185">Reference proteome</keyword>
<dbReference type="PROSITE" id="PS51192">
    <property type="entry name" value="HELICASE_ATP_BIND_1"/>
    <property type="match status" value="1"/>
</dbReference>
<feature type="compositionally biased region" description="Basic residues" evidence="6">
    <location>
        <begin position="630"/>
        <end position="642"/>
    </location>
</feature>
<dbReference type="PROSITE" id="PS51194">
    <property type="entry name" value="HELICASE_CTER"/>
    <property type="match status" value="1"/>
</dbReference>
<protein>
    <submittedName>
        <fullName evidence="9">DEAD-box ATP-dependent RNA helicase 53</fullName>
    </submittedName>
</protein>
<feature type="domain" description="Helicase C-terminal" evidence="8">
    <location>
        <begin position="308"/>
        <end position="452"/>
    </location>
</feature>
<keyword evidence="5" id="KW-0067">ATP-binding</keyword>
<dbReference type="GO" id="GO:0005524">
    <property type="term" value="F:ATP binding"/>
    <property type="evidence" value="ECO:0007669"/>
    <property type="project" value="UniProtKB-KW"/>
</dbReference>
<dbReference type="InterPro" id="IPR014001">
    <property type="entry name" value="Helicase_ATP-bd"/>
</dbReference>
<evidence type="ECO:0000313" key="10">
    <source>
        <dbReference type="Proteomes" id="UP000233837"/>
    </source>
</evidence>
<evidence type="ECO:0000256" key="2">
    <source>
        <dbReference type="ARBA" id="ARBA00022741"/>
    </source>
</evidence>
<dbReference type="SMART" id="SM00490">
    <property type="entry name" value="HELICc"/>
    <property type="match status" value="1"/>
</dbReference>
<dbReference type="SUPFAM" id="SSF52540">
    <property type="entry name" value="P-loop containing nucleoside triphosphate hydrolases"/>
    <property type="match status" value="1"/>
</dbReference>
<evidence type="ECO:0000256" key="5">
    <source>
        <dbReference type="ARBA" id="ARBA00022840"/>
    </source>
</evidence>
<evidence type="ECO:0000256" key="3">
    <source>
        <dbReference type="ARBA" id="ARBA00022801"/>
    </source>
</evidence>
<dbReference type="PANTHER" id="PTHR47959">
    <property type="entry name" value="ATP-DEPENDENT RNA HELICASE RHLE-RELATED"/>
    <property type="match status" value="1"/>
</dbReference>
<feature type="compositionally biased region" description="Polar residues" evidence="6">
    <location>
        <begin position="547"/>
        <end position="559"/>
    </location>
</feature>
<dbReference type="Proteomes" id="UP000233837">
    <property type="component" value="Unassembled WGS sequence"/>
</dbReference>
<evidence type="ECO:0000313" key="9">
    <source>
        <dbReference type="EMBL" id="PKU76716.1"/>
    </source>
</evidence>
<feature type="region of interest" description="Disordered" evidence="6">
    <location>
        <begin position="614"/>
        <end position="651"/>
    </location>
</feature>